<sequence length="714" mass="80998">MSELPEKIPLFILDSSESTSLFITHYTKWVVDLPSFPSFEWDFFIIDSPKGEDLILGYDFLYHFNPIIDWKNGLITYDSNHKDSSGFNPSISNDFTTAVNSVALVGELKTPSLPPSVHNPSIFPSQSLLPYRDEVFKEIKDVGEDVAISSLHLFQGDMDLPPLSFHASLEEQWDEEEEPEEIETVLKVVPPAYHHYLDVFSKVREEKPLPHHSCDHHIKLEGLLPPVGVIYSLSKNESETLRAYISENIEKGFIRPSSSSTGAPVLFVKKKDGGLHFCVDYCKINAVTRMNRYPVPPMNQLLTIFNGATIFSKIDLCGAYNLLRIKEGDEHLTAFGTKYGSYEFLVMPFGLTNAPASSQNLVNDILADYLDIFVVVYLDDIMVFSSSQEEHVKHVASVLQRLRDNNLFSKASSVYSMPQVWNTWAMLFQVKASRWILPKFSKSSIGLSQRTSKHSNLSLALPTFIVVSLKIIPKKSLLSLPSLKKDSPFIFNEEALSQFQILKEAFTTAPILSHFNPSLPTIVETDASDYALGAVLSQVNDSGKHPIAFDICKLLPAELNYEIHDKELLGIVWALKHWRAFLLSLSDSFEVLTDHSSLQYFMSSKVLTCHQARWAEFLSEFHFSITYRTGRLATLPDALSFLKQNEIKESRFFSIKVEVLSDLVNQIQKAVWQDKNYKEVLKQLERGESVSDYTLEPQAKLLLLKDRVVIPRNH</sequence>
<comment type="caution">
    <text evidence="10">The sequence shown here is derived from an EMBL/GenBank/DDBJ whole genome shotgun (WGS) entry which is preliminary data.</text>
</comment>
<evidence type="ECO:0000256" key="5">
    <source>
        <dbReference type="ARBA" id="ARBA00022759"/>
    </source>
</evidence>
<dbReference type="Pfam" id="PF00078">
    <property type="entry name" value="RVT_1"/>
    <property type="match status" value="1"/>
</dbReference>
<protein>
    <recommendedName>
        <fullName evidence="1">RNA-directed DNA polymerase</fullName>
        <ecNumber evidence="1">2.7.7.49</ecNumber>
    </recommendedName>
</protein>
<dbReference type="InterPro" id="IPR053134">
    <property type="entry name" value="RNA-dir_DNA_polymerase"/>
</dbReference>
<evidence type="ECO:0000256" key="3">
    <source>
        <dbReference type="ARBA" id="ARBA00022695"/>
    </source>
</evidence>
<proteinExistence type="predicted"/>
<name>A0A9Q3IV50_9BASI</name>
<evidence type="ECO:0000256" key="7">
    <source>
        <dbReference type="ARBA" id="ARBA00022918"/>
    </source>
</evidence>
<keyword evidence="2" id="KW-0808">Transferase</keyword>
<dbReference type="GO" id="GO:0016787">
    <property type="term" value="F:hydrolase activity"/>
    <property type="evidence" value="ECO:0007669"/>
    <property type="project" value="UniProtKB-KW"/>
</dbReference>
<dbReference type="PANTHER" id="PTHR24559">
    <property type="entry name" value="TRANSPOSON TY3-I GAG-POL POLYPROTEIN"/>
    <property type="match status" value="1"/>
</dbReference>
<keyword evidence="5" id="KW-0255">Endonuclease</keyword>
<gene>
    <name evidence="10" type="ORF">O181_090301</name>
</gene>
<dbReference type="Gene3D" id="3.10.10.10">
    <property type="entry name" value="HIV Type 1 Reverse Transcriptase, subunit A, domain 1"/>
    <property type="match status" value="1"/>
</dbReference>
<feature type="domain" description="Reverse transcriptase" evidence="8">
    <location>
        <begin position="268"/>
        <end position="407"/>
    </location>
</feature>
<dbReference type="OrthoDB" id="128646at2759"/>
<dbReference type="CDD" id="cd01647">
    <property type="entry name" value="RT_LTR"/>
    <property type="match status" value="1"/>
</dbReference>
<dbReference type="Gene3D" id="2.40.70.10">
    <property type="entry name" value="Acid Proteases"/>
    <property type="match status" value="1"/>
</dbReference>
<dbReference type="InterPro" id="IPR043502">
    <property type="entry name" value="DNA/RNA_pol_sf"/>
</dbReference>
<dbReference type="GO" id="GO:0004519">
    <property type="term" value="F:endonuclease activity"/>
    <property type="evidence" value="ECO:0007669"/>
    <property type="project" value="UniProtKB-KW"/>
</dbReference>
<dbReference type="Proteomes" id="UP000765509">
    <property type="component" value="Unassembled WGS sequence"/>
</dbReference>
<feature type="domain" description="Reverse transcriptase RNase H-like" evidence="9">
    <location>
        <begin position="516"/>
        <end position="621"/>
    </location>
</feature>
<dbReference type="InterPro" id="IPR041373">
    <property type="entry name" value="RT_RNaseH"/>
</dbReference>
<evidence type="ECO:0000256" key="4">
    <source>
        <dbReference type="ARBA" id="ARBA00022722"/>
    </source>
</evidence>
<accession>A0A9Q3IV50</accession>
<keyword evidence="4" id="KW-0540">Nuclease</keyword>
<dbReference type="EMBL" id="AVOT02056207">
    <property type="protein sequence ID" value="MBW0550586.1"/>
    <property type="molecule type" value="Genomic_DNA"/>
</dbReference>
<dbReference type="InterPro" id="IPR000477">
    <property type="entry name" value="RT_dom"/>
</dbReference>
<dbReference type="AlphaFoldDB" id="A0A9Q3IV50"/>
<keyword evidence="11" id="KW-1185">Reference proteome</keyword>
<dbReference type="InterPro" id="IPR021109">
    <property type="entry name" value="Peptidase_aspartic_dom_sf"/>
</dbReference>
<dbReference type="PANTHER" id="PTHR24559:SF440">
    <property type="entry name" value="RIBONUCLEASE H"/>
    <property type="match status" value="1"/>
</dbReference>
<evidence type="ECO:0000313" key="10">
    <source>
        <dbReference type="EMBL" id="MBW0550586.1"/>
    </source>
</evidence>
<evidence type="ECO:0000256" key="1">
    <source>
        <dbReference type="ARBA" id="ARBA00012493"/>
    </source>
</evidence>
<evidence type="ECO:0000256" key="6">
    <source>
        <dbReference type="ARBA" id="ARBA00022801"/>
    </source>
</evidence>
<dbReference type="EC" id="2.7.7.49" evidence="1"/>
<keyword evidence="3" id="KW-0548">Nucleotidyltransferase</keyword>
<evidence type="ECO:0000259" key="9">
    <source>
        <dbReference type="Pfam" id="PF17917"/>
    </source>
</evidence>
<evidence type="ECO:0000313" key="11">
    <source>
        <dbReference type="Proteomes" id="UP000765509"/>
    </source>
</evidence>
<reference evidence="10" key="1">
    <citation type="submission" date="2021-03" db="EMBL/GenBank/DDBJ databases">
        <title>Draft genome sequence of rust myrtle Austropuccinia psidii MF-1, a brazilian biotype.</title>
        <authorList>
            <person name="Quecine M.C."/>
            <person name="Pachon D.M.R."/>
            <person name="Bonatelli M.L."/>
            <person name="Correr F.H."/>
            <person name="Franceschini L.M."/>
            <person name="Leite T.F."/>
            <person name="Margarido G.R.A."/>
            <person name="Almeida C.A."/>
            <person name="Ferrarezi J.A."/>
            <person name="Labate C.A."/>
        </authorList>
    </citation>
    <scope>NUCLEOTIDE SEQUENCE</scope>
    <source>
        <strain evidence="10">MF-1</strain>
    </source>
</reference>
<organism evidence="10 11">
    <name type="scientific">Austropuccinia psidii MF-1</name>
    <dbReference type="NCBI Taxonomy" id="1389203"/>
    <lineage>
        <taxon>Eukaryota</taxon>
        <taxon>Fungi</taxon>
        <taxon>Dikarya</taxon>
        <taxon>Basidiomycota</taxon>
        <taxon>Pucciniomycotina</taxon>
        <taxon>Pucciniomycetes</taxon>
        <taxon>Pucciniales</taxon>
        <taxon>Sphaerophragmiaceae</taxon>
        <taxon>Austropuccinia</taxon>
    </lineage>
</organism>
<evidence type="ECO:0000259" key="8">
    <source>
        <dbReference type="Pfam" id="PF00078"/>
    </source>
</evidence>
<keyword evidence="6" id="KW-0378">Hydrolase</keyword>
<dbReference type="Pfam" id="PF17917">
    <property type="entry name" value="RT_RNaseH"/>
    <property type="match status" value="1"/>
</dbReference>
<dbReference type="Gene3D" id="3.30.70.270">
    <property type="match status" value="1"/>
</dbReference>
<keyword evidence="7" id="KW-0695">RNA-directed DNA polymerase</keyword>
<evidence type="ECO:0000256" key="2">
    <source>
        <dbReference type="ARBA" id="ARBA00022679"/>
    </source>
</evidence>
<dbReference type="InterPro" id="IPR043128">
    <property type="entry name" value="Rev_trsase/Diguanyl_cyclase"/>
</dbReference>
<dbReference type="CDD" id="cd09274">
    <property type="entry name" value="RNase_HI_RT_Ty3"/>
    <property type="match status" value="1"/>
</dbReference>
<dbReference type="SUPFAM" id="SSF56672">
    <property type="entry name" value="DNA/RNA polymerases"/>
    <property type="match status" value="1"/>
</dbReference>
<dbReference type="GO" id="GO:0003964">
    <property type="term" value="F:RNA-directed DNA polymerase activity"/>
    <property type="evidence" value="ECO:0007669"/>
    <property type="project" value="UniProtKB-KW"/>
</dbReference>